<dbReference type="Pfam" id="PF00288">
    <property type="entry name" value="GHMP_kinases_N"/>
    <property type="match status" value="1"/>
</dbReference>
<feature type="domain" description="FMN-dependent dehydrogenase" evidence="18">
    <location>
        <begin position="695"/>
        <end position="865"/>
    </location>
</feature>
<comment type="caution">
    <text evidence="15">Lacks conserved residue(s) required for the propagation of feature annotation.</text>
</comment>
<dbReference type="CDD" id="cd02811">
    <property type="entry name" value="IDI-2_FMN"/>
    <property type="match status" value="1"/>
</dbReference>
<dbReference type="HAMAP" id="MF_00354">
    <property type="entry name" value="Idi_2"/>
    <property type="match status" value="1"/>
</dbReference>
<dbReference type="EC" id="5.3.3.2" evidence="15"/>
<keyword evidence="2 15" id="KW-0963">Cytoplasm</keyword>
<feature type="binding site" evidence="15">
    <location>
        <position position="724"/>
    </location>
    <ligand>
        <name>FMN</name>
        <dbReference type="ChEBI" id="CHEBI:58210"/>
    </ligand>
</feature>
<feature type="binding site" evidence="15">
    <location>
        <position position="634"/>
    </location>
    <ligand>
        <name>FMN</name>
        <dbReference type="ChEBI" id="CHEBI:58210"/>
    </ligand>
</feature>
<dbReference type="InterPro" id="IPR006204">
    <property type="entry name" value="GHMP_kinase_N_dom"/>
</dbReference>
<gene>
    <name evidence="15" type="primary">fni</name>
    <name evidence="20" type="ORF">BISU_0178</name>
</gene>
<dbReference type="PANTHER" id="PTHR43665:SF1">
    <property type="entry name" value="ISOPENTENYL-DIPHOSPHATE DELTA-ISOMERASE"/>
    <property type="match status" value="1"/>
</dbReference>
<dbReference type="SUPFAM" id="SSF54211">
    <property type="entry name" value="Ribosomal protein S5 domain 2-like"/>
    <property type="match status" value="1"/>
</dbReference>
<dbReference type="Gene3D" id="3.30.70.890">
    <property type="entry name" value="GHMP kinase, C-terminal domain"/>
    <property type="match status" value="1"/>
</dbReference>
<protein>
    <recommendedName>
        <fullName evidence="15">Isopentenyl-diphosphate delta-isomerase</fullName>
        <shortName evidence="15">IPP isomerase</shortName>
        <ecNumber evidence="15">5.3.3.2</ecNumber>
    </recommendedName>
    <alternativeName>
        <fullName evidence="15">Isopentenyl diphosphate:dimethylallyl diphosphate isomerase</fullName>
    </alternativeName>
    <alternativeName>
        <fullName evidence="15">Isopentenyl pyrophosphate isomerase</fullName>
    </alternativeName>
    <alternativeName>
        <fullName evidence="15">Type 2 isopentenyl diphosphate isomerase</fullName>
        <shortName evidence="15">IDI-2</shortName>
    </alternativeName>
</protein>
<feature type="binding site" evidence="15">
    <location>
        <begin position="821"/>
        <end position="822"/>
    </location>
    <ligand>
        <name>FMN</name>
        <dbReference type="ChEBI" id="CHEBI:58210"/>
    </ligand>
</feature>
<evidence type="ECO:0000313" key="21">
    <source>
        <dbReference type="Proteomes" id="UP000029055"/>
    </source>
</evidence>
<feature type="binding site" evidence="15">
    <location>
        <position position="749"/>
    </location>
    <ligand>
        <name>FMN</name>
        <dbReference type="ChEBI" id="CHEBI:58210"/>
    </ligand>
</feature>
<proteinExistence type="inferred from homology"/>
<dbReference type="GO" id="GO:0005737">
    <property type="term" value="C:cytoplasm"/>
    <property type="evidence" value="ECO:0007669"/>
    <property type="project" value="UniProtKB-SubCell"/>
</dbReference>
<dbReference type="InterPro" id="IPR013785">
    <property type="entry name" value="Aldolase_TIM"/>
</dbReference>
<evidence type="ECO:0000256" key="9">
    <source>
        <dbReference type="ARBA" id="ARBA00022840"/>
    </source>
</evidence>
<comment type="catalytic activity">
    <reaction evidence="15">
        <text>isopentenyl diphosphate = dimethylallyl diphosphate</text>
        <dbReference type="Rhea" id="RHEA:23284"/>
        <dbReference type="ChEBI" id="CHEBI:57623"/>
        <dbReference type="ChEBI" id="CHEBI:128769"/>
        <dbReference type="EC" id="5.3.3.2"/>
    </reaction>
</comment>
<feature type="binding site" evidence="15">
    <location>
        <position position="754"/>
    </location>
    <ligand>
        <name>FMN</name>
        <dbReference type="ChEBI" id="CHEBI:58210"/>
    </ligand>
</feature>
<keyword evidence="4 15" id="KW-0288">FMN</keyword>
<dbReference type="SUPFAM" id="SSF51395">
    <property type="entry name" value="FMN-linked oxidoreductases"/>
    <property type="match status" value="1"/>
</dbReference>
<keyword evidence="11 15" id="KW-0521">NADP</keyword>
<dbReference type="GO" id="GO:0016301">
    <property type="term" value="F:kinase activity"/>
    <property type="evidence" value="ECO:0007669"/>
    <property type="project" value="UniProtKB-KW"/>
</dbReference>
<dbReference type="InterPro" id="IPR013750">
    <property type="entry name" value="GHMP_kinase_C_dom"/>
</dbReference>
<evidence type="ECO:0000256" key="13">
    <source>
        <dbReference type="ARBA" id="ARBA00023235"/>
    </source>
</evidence>
<evidence type="ECO:0000256" key="1">
    <source>
        <dbReference type="ARBA" id="ARBA00001917"/>
    </source>
</evidence>
<name>A0A087E7F2_9BIFI</name>
<dbReference type="Gene3D" id="3.30.230.10">
    <property type="match status" value="1"/>
</dbReference>
<evidence type="ECO:0000256" key="2">
    <source>
        <dbReference type="ARBA" id="ARBA00022490"/>
    </source>
</evidence>
<feature type="domain" description="FMN-dependent dehydrogenase" evidence="18">
    <location>
        <begin position="561"/>
        <end position="633"/>
    </location>
</feature>
<reference evidence="20 21" key="1">
    <citation type="submission" date="2014-03" db="EMBL/GenBank/DDBJ databases">
        <title>Genomics of Bifidobacteria.</title>
        <authorList>
            <person name="Ventura M."/>
            <person name="Milani C."/>
            <person name="Lugli G.A."/>
        </authorList>
    </citation>
    <scope>NUCLEOTIDE SEQUENCE [LARGE SCALE GENOMIC DNA]</scope>
    <source>
        <strain evidence="20 21">LMG 11597</strain>
    </source>
</reference>
<feature type="binding site" evidence="15">
    <location>
        <position position="693"/>
    </location>
    <ligand>
        <name>Mg(2+)</name>
        <dbReference type="ChEBI" id="CHEBI:18420"/>
    </ligand>
</feature>
<keyword evidence="10 15" id="KW-0460">Magnesium</keyword>
<feature type="region of interest" description="Disordered" evidence="16">
    <location>
        <begin position="483"/>
        <end position="503"/>
    </location>
</feature>
<accession>A0A087E7F2</accession>
<keyword evidence="7" id="KW-0547">Nucleotide-binding</keyword>
<evidence type="ECO:0000259" key="18">
    <source>
        <dbReference type="Pfam" id="PF01070"/>
    </source>
</evidence>
<keyword evidence="6 15" id="KW-0479">Metal-binding</keyword>
<evidence type="ECO:0000259" key="19">
    <source>
        <dbReference type="Pfam" id="PF08544"/>
    </source>
</evidence>
<dbReference type="Pfam" id="PF08544">
    <property type="entry name" value="GHMP_kinases_C"/>
    <property type="match status" value="1"/>
</dbReference>
<comment type="function">
    <text evidence="15">Involved in the biosynthesis of isoprenoids. Catalyzes the 1,3-allylic rearrangement of the homoallylic substrate isopentenyl (IPP) to its allylic isomer, dimethylallyl diphosphate (DMAPP).</text>
</comment>
<dbReference type="Gene3D" id="3.20.20.70">
    <property type="entry name" value="Aldolase class I"/>
    <property type="match status" value="1"/>
</dbReference>
<keyword evidence="13 15" id="KW-0413">Isomerase</keyword>
<evidence type="ECO:0000256" key="15">
    <source>
        <dbReference type="HAMAP-Rule" id="MF_00354"/>
    </source>
</evidence>
<comment type="cofactor">
    <cofactor evidence="15">
        <name>NADPH</name>
        <dbReference type="ChEBI" id="CHEBI:57783"/>
    </cofactor>
</comment>
<evidence type="ECO:0000256" key="3">
    <source>
        <dbReference type="ARBA" id="ARBA00022630"/>
    </source>
</evidence>
<feature type="binding site" evidence="15">
    <location>
        <begin position="604"/>
        <end position="606"/>
    </location>
    <ligand>
        <name>FMN</name>
        <dbReference type="ChEBI" id="CHEBI:58210"/>
    </ligand>
</feature>
<dbReference type="GO" id="GO:0005524">
    <property type="term" value="F:ATP binding"/>
    <property type="evidence" value="ECO:0007669"/>
    <property type="project" value="UniProtKB-KW"/>
</dbReference>
<dbReference type="eggNOG" id="COG1304">
    <property type="taxonomic scope" value="Bacteria"/>
</dbReference>
<dbReference type="InterPro" id="IPR020568">
    <property type="entry name" value="Ribosomal_Su5_D2-typ_SF"/>
</dbReference>
<keyword evidence="3 15" id="KW-0285">Flavoprotein</keyword>
<dbReference type="Proteomes" id="UP000029055">
    <property type="component" value="Unassembled WGS sequence"/>
</dbReference>
<dbReference type="GO" id="GO:0000287">
    <property type="term" value="F:magnesium ion binding"/>
    <property type="evidence" value="ECO:0007669"/>
    <property type="project" value="UniProtKB-UniRule"/>
</dbReference>
<keyword evidence="21" id="KW-1185">Reference proteome</keyword>
<evidence type="ECO:0000256" key="12">
    <source>
        <dbReference type="ARBA" id="ARBA00023229"/>
    </source>
</evidence>
<feature type="binding site" evidence="15">
    <location>
        <begin position="800"/>
        <end position="802"/>
    </location>
    <ligand>
        <name>FMN</name>
        <dbReference type="ChEBI" id="CHEBI:58210"/>
    </ligand>
</feature>
<evidence type="ECO:0000256" key="8">
    <source>
        <dbReference type="ARBA" id="ARBA00022777"/>
    </source>
</evidence>
<dbReference type="AlphaFoldDB" id="A0A087E7F2"/>
<keyword evidence="12 15" id="KW-0414">Isoprene biosynthesis</keyword>
<evidence type="ECO:0000259" key="17">
    <source>
        <dbReference type="Pfam" id="PF00288"/>
    </source>
</evidence>
<evidence type="ECO:0000256" key="6">
    <source>
        <dbReference type="ARBA" id="ARBA00022723"/>
    </source>
</evidence>
<evidence type="ECO:0000256" key="11">
    <source>
        <dbReference type="ARBA" id="ARBA00022857"/>
    </source>
</evidence>
<comment type="cofactor">
    <cofactor evidence="15">
        <name>Mg(2+)</name>
        <dbReference type="ChEBI" id="CHEBI:18420"/>
    </cofactor>
</comment>
<dbReference type="GO" id="GO:0010181">
    <property type="term" value="F:FMN binding"/>
    <property type="evidence" value="ECO:0007669"/>
    <property type="project" value="UniProtKB-UniRule"/>
</dbReference>
<feature type="domain" description="GHMP kinase N-terminal" evidence="17">
    <location>
        <begin position="114"/>
        <end position="205"/>
    </location>
</feature>
<feature type="binding site" evidence="15">
    <location>
        <begin position="547"/>
        <end position="548"/>
    </location>
    <ligand>
        <name>substrate</name>
    </ligand>
</feature>
<feature type="domain" description="GHMP kinase C-terminal" evidence="19">
    <location>
        <begin position="385"/>
        <end position="451"/>
    </location>
</feature>
<comment type="subunit">
    <text evidence="14 15">Homooctamer. Dimer of tetramers.</text>
</comment>
<feature type="binding site" evidence="15">
    <location>
        <position position="692"/>
    </location>
    <ligand>
        <name>substrate</name>
    </ligand>
</feature>
<dbReference type="GO" id="GO:0016491">
    <property type="term" value="F:oxidoreductase activity"/>
    <property type="evidence" value="ECO:0007669"/>
    <property type="project" value="InterPro"/>
</dbReference>
<evidence type="ECO:0000256" key="4">
    <source>
        <dbReference type="ARBA" id="ARBA00022643"/>
    </source>
</evidence>
<dbReference type="GO" id="GO:0004452">
    <property type="term" value="F:isopentenyl-diphosphate delta-isomerase activity"/>
    <property type="evidence" value="ECO:0007669"/>
    <property type="project" value="UniProtKB-UniRule"/>
</dbReference>
<evidence type="ECO:0000256" key="14">
    <source>
        <dbReference type="ARBA" id="ARBA00025810"/>
    </source>
</evidence>
<comment type="subcellular location">
    <subcellularLocation>
        <location evidence="15">Cytoplasm</location>
    </subcellularLocation>
</comment>
<comment type="similarity">
    <text evidence="15">Belongs to the IPP isomerase type 2 family.</text>
</comment>
<keyword evidence="9" id="KW-0067">ATP-binding</keyword>
<dbReference type="InterPro" id="IPR000262">
    <property type="entry name" value="FMN-dep_DH"/>
</dbReference>
<dbReference type="EMBL" id="JGZR01000006">
    <property type="protein sequence ID" value="KFJ03703.1"/>
    <property type="molecule type" value="Genomic_DNA"/>
</dbReference>
<dbReference type="GO" id="GO:0070402">
    <property type="term" value="F:NADPH binding"/>
    <property type="evidence" value="ECO:0007669"/>
    <property type="project" value="UniProtKB-UniRule"/>
</dbReference>
<sequence length="892" mass="94044">MIAEAQAPGKLYIAGEYAVVEHGHPAILVAVNRMLTVRVTGYENPGEGVPSGDALRNVQGESAAAASLPHDSRATGSIHSQGHDEAATTWHRDAHGQCVPDEERPGAAHLVAAIQCVEELARAAGIGLRVFDIDVTSDLDDVSGRKYGLGSSAAVTVAAMRALLRFYGLESALEPLEQYKLAFAIACRAGNVGSGGDLAASLFGGCIRFCSPDRDWVGQRLDDTVLPELVRMPWPDLSVTRLRVFGGDAERRLDGDDTRGLLDASRSAAFEATSSDANGEDAEFRAAHRRAASTDVSSEVLNGDRFDADSKLTGTQHGIGSAMAATAFASSAQSAALRLLVGWTGKPASTADLVTNVQHHSTDERERRYREFLEHSDRCVDALCEALAQGDIAAVREHIAQARELLRGLSSLTGTLIETPRLAALVETAIAHGAAAKSSGAGGGDCGIAIIGVRGTDATTGTDTDHAVDGVCGESLKRAELMRPKESRTAQTSVFTDPADESNAESVESTVSAIFQDWRLAGIEPLELAVCAPLAEAPQWQTKRSSRKDDHVRLALQQHEQEASNAFDDVRFMHHALCGVSVSQVDTTTTVCGSRWELPFYINAMTGGSQRTGSINAALARAAQATGIAIASGSQHAALRDPALAATFTAIREQSQGFVFANVGPTVTPRQAAQAVAMLNANALQIHVNLAQEIVMPEGNRDFSDWPQRICEIIAASPVPVVVKEVGFGMSRRSVEQLAALGVRTVDVSGRGGTDFAAIENSRRTAREYGYLDGWGQSTVLCLLDCLSAPSDVDILASGGVRNPLDVVISLALGAKAVGVSGHFLRVLEDRGEAGLVDEINSWAEQLRSLMALLGASTVADLQHADLLLGGTTLEQATLLGVDAAALAHRTA</sequence>
<dbReference type="InterPro" id="IPR014721">
    <property type="entry name" value="Ribsml_uS5_D2-typ_fold_subgr"/>
</dbReference>
<organism evidence="20 21">
    <name type="scientific">Bifidobacterium subtile</name>
    <dbReference type="NCBI Taxonomy" id="77635"/>
    <lineage>
        <taxon>Bacteria</taxon>
        <taxon>Bacillati</taxon>
        <taxon>Actinomycetota</taxon>
        <taxon>Actinomycetes</taxon>
        <taxon>Bifidobacteriales</taxon>
        <taxon>Bifidobacteriaceae</taxon>
        <taxon>Bifidobacterium</taxon>
    </lineage>
</organism>
<dbReference type="InterPro" id="IPR011179">
    <property type="entry name" value="IPdP_isomerase"/>
</dbReference>
<feature type="binding site" evidence="15">
    <location>
        <begin position="634"/>
        <end position="636"/>
    </location>
    <ligand>
        <name>substrate</name>
    </ligand>
</feature>
<feature type="binding site" evidence="15">
    <location>
        <position position="662"/>
    </location>
    <ligand>
        <name>FMN</name>
        <dbReference type="ChEBI" id="CHEBI:58210"/>
    </ligand>
</feature>
<dbReference type="Pfam" id="PF01070">
    <property type="entry name" value="FMN_dh"/>
    <property type="match status" value="2"/>
</dbReference>
<feature type="region of interest" description="Disordered" evidence="16">
    <location>
        <begin position="60"/>
        <end position="88"/>
    </location>
</feature>
<evidence type="ECO:0000256" key="16">
    <source>
        <dbReference type="SAM" id="MobiDB-lite"/>
    </source>
</evidence>
<evidence type="ECO:0000313" key="20">
    <source>
        <dbReference type="EMBL" id="KFJ03703.1"/>
    </source>
</evidence>
<dbReference type="STRING" id="77635.BISU_0178"/>
<dbReference type="InterPro" id="IPR036554">
    <property type="entry name" value="GHMP_kinase_C_sf"/>
</dbReference>
<dbReference type="PRINTS" id="PR00959">
    <property type="entry name" value="MEVGALKINASE"/>
</dbReference>
<evidence type="ECO:0000256" key="7">
    <source>
        <dbReference type="ARBA" id="ARBA00022741"/>
    </source>
</evidence>
<dbReference type="InterPro" id="IPR005917">
    <property type="entry name" value="Pmev_kinase_bact"/>
</dbReference>
<dbReference type="GO" id="GO:0008299">
    <property type="term" value="P:isoprenoid biosynthetic process"/>
    <property type="evidence" value="ECO:0007669"/>
    <property type="project" value="UniProtKB-UniRule"/>
</dbReference>
<evidence type="ECO:0000256" key="5">
    <source>
        <dbReference type="ARBA" id="ARBA00022679"/>
    </source>
</evidence>
<dbReference type="SUPFAM" id="SSF55060">
    <property type="entry name" value="GHMP Kinase, C-terminal domain"/>
    <property type="match status" value="1"/>
</dbReference>
<evidence type="ECO:0000256" key="10">
    <source>
        <dbReference type="ARBA" id="ARBA00022842"/>
    </source>
</evidence>
<dbReference type="PANTHER" id="PTHR43665">
    <property type="entry name" value="ISOPENTENYL-DIPHOSPHATE DELTA-ISOMERASE"/>
    <property type="match status" value="1"/>
</dbReference>
<comment type="cofactor">
    <cofactor evidence="1 15">
        <name>FMN</name>
        <dbReference type="ChEBI" id="CHEBI:58210"/>
    </cofactor>
</comment>
<comment type="caution">
    <text evidence="20">The sequence shown here is derived from an EMBL/GenBank/DDBJ whole genome shotgun (WGS) entry which is preliminary data.</text>
</comment>
<dbReference type="NCBIfam" id="TIGR02151">
    <property type="entry name" value="IPP_isom_2"/>
    <property type="match status" value="1"/>
</dbReference>
<dbReference type="eggNOG" id="COG1577">
    <property type="taxonomic scope" value="Bacteria"/>
</dbReference>
<dbReference type="NCBIfam" id="TIGR01220">
    <property type="entry name" value="Pmev_kin_Gr_pos"/>
    <property type="match status" value="1"/>
</dbReference>
<keyword evidence="5" id="KW-0808">Transferase</keyword>
<keyword evidence="8" id="KW-0418">Kinase</keyword>